<dbReference type="EMBL" id="MU167226">
    <property type="protein sequence ID" value="KAG0149576.1"/>
    <property type="molecule type" value="Genomic_DNA"/>
</dbReference>
<evidence type="ECO:0000313" key="1">
    <source>
        <dbReference type="EMBL" id="KAG0149576.1"/>
    </source>
</evidence>
<comment type="caution">
    <text evidence="1">The sequence shown here is derived from an EMBL/GenBank/DDBJ whole genome shotgun (WGS) entry which is preliminary data.</text>
</comment>
<organism evidence="1 2">
    <name type="scientific">Cronartium quercuum f. sp. fusiforme G11</name>
    <dbReference type="NCBI Taxonomy" id="708437"/>
    <lineage>
        <taxon>Eukaryota</taxon>
        <taxon>Fungi</taxon>
        <taxon>Dikarya</taxon>
        <taxon>Basidiomycota</taxon>
        <taxon>Pucciniomycotina</taxon>
        <taxon>Pucciniomycetes</taxon>
        <taxon>Pucciniales</taxon>
        <taxon>Coleosporiaceae</taxon>
        <taxon>Cronartium</taxon>
    </lineage>
</organism>
<dbReference type="Proteomes" id="UP000886653">
    <property type="component" value="Unassembled WGS sequence"/>
</dbReference>
<dbReference type="AlphaFoldDB" id="A0A9P6NM11"/>
<accession>A0A9P6NM11</accession>
<gene>
    <name evidence="1" type="ORF">CROQUDRAFT_88915</name>
</gene>
<protein>
    <submittedName>
        <fullName evidence="1">Uncharacterized protein</fullName>
    </submittedName>
</protein>
<keyword evidence="2" id="KW-1185">Reference proteome</keyword>
<sequence length="101" mass="11319">MSSPVKCPPTLPFDPASYHHHPGLIATATNSDPTVSTTLHIRLATEHYTSQLATLHILRTNRTIGSKRITQLFRTSLFDSSFYSFIVLKLSFNRTTSSTLR</sequence>
<name>A0A9P6NM11_9BASI</name>
<proteinExistence type="predicted"/>
<reference evidence="1" key="1">
    <citation type="submission" date="2013-11" db="EMBL/GenBank/DDBJ databases">
        <title>Genome sequence of the fusiform rust pathogen reveals effectors for host alternation and coevolution with pine.</title>
        <authorList>
            <consortium name="DOE Joint Genome Institute"/>
            <person name="Smith K."/>
            <person name="Pendleton A."/>
            <person name="Kubisiak T."/>
            <person name="Anderson C."/>
            <person name="Salamov A."/>
            <person name="Aerts A."/>
            <person name="Riley R."/>
            <person name="Clum A."/>
            <person name="Lindquist E."/>
            <person name="Ence D."/>
            <person name="Campbell M."/>
            <person name="Kronenberg Z."/>
            <person name="Feau N."/>
            <person name="Dhillon B."/>
            <person name="Hamelin R."/>
            <person name="Burleigh J."/>
            <person name="Smith J."/>
            <person name="Yandell M."/>
            <person name="Nelson C."/>
            <person name="Grigoriev I."/>
            <person name="Davis J."/>
        </authorList>
    </citation>
    <scope>NUCLEOTIDE SEQUENCE</scope>
    <source>
        <strain evidence="1">G11</strain>
    </source>
</reference>
<evidence type="ECO:0000313" key="2">
    <source>
        <dbReference type="Proteomes" id="UP000886653"/>
    </source>
</evidence>